<dbReference type="AlphaFoldDB" id="A0A0S4JIU3"/>
<dbReference type="OrthoDB" id="29145at2759"/>
<dbReference type="InterPro" id="IPR011989">
    <property type="entry name" value="ARM-like"/>
</dbReference>
<dbReference type="SUPFAM" id="SSF48371">
    <property type="entry name" value="ARM repeat"/>
    <property type="match status" value="1"/>
</dbReference>
<protein>
    <submittedName>
        <fullName evidence="1">Uncharacterized protein</fullName>
    </submittedName>
</protein>
<dbReference type="Proteomes" id="UP000051952">
    <property type="component" value="Unassembled WGS sequence"/>
</dbReference>
<sequence>MVCCSKALASAEDPNLLFNSLLLLSRFAEYDDAYASAIVDTQGHVHIIALLSHADATVAQQALDVFRNLARQRCLTRGTLNTQPLSQQTTFELLFRLYDTTNTTTARPDDLGSYEEQGSYKQTIIEAIALLCHGELLDGPVMQACCSFLLRVMRQSRGSHENVMVSAAAEADKNGQLSYAMWATSHFCSYSHERIQEALNSGLVLESLSQMFSLVPPYPEKGAVGREHDYIQESCVLPTEQLTSVFEFLDPMTINRAAFGCKDWFYDILCRDADLYACARSAINSDGVMVAVFRALESFVRGSPRQTEVVVAMGLLNIVELLGMTFCDAASRKELCCVLSWVVGSSRQSALEVLSRPAIVSFVLATLQLKGPADSDEDDEAAAAREAAYVVSKATGVGGNFRTLDAAIHCGWAAGLLVMMMMGGCYQLSTTGAPDSVVVIATKALVFETMIRIGRSAASVATRRASIEELLDKGIDIVLHILAREEGRRGSSSLVHDGGDLVSSVMLSFPEAFCDARSFFFMIVLPFCEAMEFLYYDYECLVEDDGVMAALGSVRLRRATDLTAARAGLMCCRRRRKRLRNE</sequence>
<accession>A0A0S4JIU3</accession>
<dbReference type="EMBL" id="CYKH01001790">
    <property type="protein sequence ID" value="CUG90077.1"/>
    <property type="molecule type" value="Genomic_DNA"/>
</dbReference>
<proteinExistence type="predicted"/>
<gene>
    <name evidence="1" type="ORF">BSAL_24880</name>
</gene>
<evidence type="ECO:0000313" key="1">
    <source>
        <dbReference type="EMBL" id="CUG90077.1"/>
    </source>
</evidence>
<dbReference type="VEuPathDB" id="TriTrypDB:BSAL_24880"/>
<name>A0A0S4JIU3_BODSA</name>
<dbReference type="Gene3D" id="1.25.10.10">
    <property type="entry name" value="Leucine-rich Repeat Variant"/>
    <property type="match status" value="1"/>
</dbReference>
<evidence type="ECO:0000313" key="2">
    <source>
        <dbReference type="Proteomes" id="UP000051952"/>
    </source>
</evidence>
<keyword evidence="2" id="KW-1185">Reference proteome</keyword>
<dbReference type="InterPro" id="IPR016024">
    <property type="entry name" value="ARM-type_fold"/>
</dbReference>
<organism evidence="1 2">
    <name type="scientific">Bodo saltans</name>
    <name type="common">Flagellated protozoan</name>
    <dbReference type="NCBI Taxonomy" id="75058"/>
    <lineage>
        <taxon>Eukaryota</taxon>
        <taxon>Discoba</taxon>
        <taxon>Euglenozoa</taxon>
        <taxon>Kinetoplastea</taxon>
        <taxon>Metakinetoplastina</taxon>
        <taxon>Eubodonida</taxon>
        <taxon>Bodonidae</taxon>
        <taxon>Bodo</taxon>
    </lineage>
</organism>
<reference evidence="2" key="1">
    <citation type="submission" date="2015-09" db="EMBL/GenBank/DDBJ databases">
        <authorList>
            <consortium name="Pathogen Informatics"/>
        </authorList>
    </citation>
    <scope>NUCLEOTIDE SEQUENCE [LARGE SCALE GENOMIC DNA]</scope>
    <source>
        <strain evidence="2">Lake Konstanz</strain>
    </source>
</reference>